<organism evidence="2 3">
    <name type="scientific">Hibiscus syriacus</name>
    <name type="common">Rose of Sharon</name>
    <dbReference type="NCBI Taxonomy" id="106335"/>
    <lineage>
        <taxon>Eukaryota</taxon>
        <taxon>Viridiplantae</taxon>
        <taxon>Streptophyta</taxon>
        <taxon>Embryophyta</taxon>
        <taxon>Tracheophyta</taxon>
        <taxon>Spermatophyta</taxon>
        <taxon>Magnoliopsida</taxon>
        <taxon>eudicotyledons</taxon>
        <taxon>Gunneridae</taxon>
        <taxon>Pentapetalae</taxon>
        <taxon>rosids</taxon>
        <taxon>malvids</taxon>
        <taxon>Malvales</taxon>
        <taxon>Malvaceae</taxon>
        <taxon>Malvoideae</taxon>
        <taxon>Hibiscus</taxon>
    </lineage>
</organism>
<accession>A0A6A2XPB1</accession>
<dbReference type="EMBL" id="VEPZ02001663">
    <property type="protein sequence ID" value="KAE8663856.1"/>
    <property type="molecule type" value="Genomic_DNA"/>
</dbReference>
<evidence type="ECO:0000313" key="3">
    <source>
        <dbReference type="Proteomes" id="UP000436088"/>
    </source>
</evidence>
<gene>
    <name evidence="2" type="ORF">F3Y22_tig00112864pilonHSYRG00034</name>
</gene>
<proteinExistence type="predicted"/>
<evidence type="ECO:0000313" key="2">
    <source>
        <dbReference type="EMBL" id="KAE8663856.1"/>
    </source>
</evidence>
<reference evidence="2" key="1">
    <citation type="submission" date="2019-09" db="EMBL/GenBank/DDBJ databases">
        <title>Draft genome information of white flower Hibiscus syriacus.</title>
        <authorList>
            <person name="Kim Y.-M."/>
        </authorList>
    </citation>
    <scope>NUCLEOTIDE SEQUENCE [LARGE SCALE GENOMIC DNA]</scope>
    <source>
        <strain evidence="2">YM2019G1</strain>
    </source>
</reference>
<evidence type="ECO:0000256" key="1">
    <source>
        <dbReference type="SAM" id="MobiDB-lite"/>
    </source>
</evidence>
<dbReference type="AlphaFoldDB" id="A0A6A2XPB1"/>
<feature type="region of interest" description="Disordered" evidence="1">
    <location>
        <begin position="93"/>
        <end position="125"/>
    </location>
</feature>
<sequence>MPPPGREMIFAKPKLAAMIPAVWSFRAGMKNAIRQAVNLTAPMSRMRPKTTGMISCVAPPPRFPHPPATPLAVPTTGAENMELIQNWVDTKVAREKPVKKRTRRKDGRRAMEPSKHRAGDRRDPRISNVSRRQVRLSRMIGRSGGAVKVDTQNRQNENPDRWNARMCGAAAEYNRNSVALCSESTGRANFG</sequence>
<name>A0A6A2XPB1_HIBSY</name>
<keyword evidence="3" id="KW-1185">Reference proteome</keyword>
<comment type="caution">
    <text evidence="2">The sequence shown here is derived from an EMBL/GenBank/DDBJ whole genome shotgun (WGS) entry which is preliminary data.</text>
</comment>
<feature type="compositionally biased region" description="Basic residues" evidence="1">
    <location>
        <begin position="97"/>
        <end position="107"/>
    </location>
</feature>
<protein>
    <submittedName>
        <fullName evidence="2">Uncharacterized protein</fullName>
    </submittedName>
</protein>
<feature type="compositionally biased region" description="Basic and acidic residues" evidence="1">
    <location>
        <begin position="108"/>
        <end position="125"/>
    </location>
</feature>
<dbReference type="Proteomes" id="UP000436088">
    <property type="component" value="Unassembled WGS sequence"/>
</dbReference>